<evidence type="ECO:0000313" key="2">
    <source>
        <dbReference type="Proteomes" id="UP000631114"/>
    </source>
</evidence>
<keyword evidence="2" id="KW-1185">Reference proteome</keyword>
<reference evidence="1 2" key="1">
    <citation type="submission" date="2020-10" db="EMBL/GenBank/DDBJ databases">
        <title>The Coptis chinensis genome and diversification of protoberbering-type alkaloids.</title>
        <authorList>
            <person name="Wang B."/>
            <person name="Shu S."/>
            <person name="Song C."/>
            <person name="Liu Y."/>
        </authorList>
    </citation>
    <scope>NUCLEOTIDE SEQUENCE [LARGE SCALE GENOMIC DNA]</scope>
    <source>
        <strain evidence="1">HL-2020</strain>
        <tissue evidence="1">Leaf</tissue>
    </source>
</reference>
<dbReference type="EMBL" id="JADFTS010000008">
    <property type="protein sequence ID" value="KAF9591695.1"/>
    <property type="molecule type" value="Genomic_DNA"/>
</dbReference>
<dbReference type="AlphaFoldDB" id="A0A835H1P3"/>
<name>A0A835H1P3_9MAGN</name>
<dbReference type="Proteomes" id="UP000631114">
    <property type="component" value="Unassembled WGS sequence"/>
</dbReference>
<sequence length="34" mass="3803">MMWRWEFSAGQSLKMQTEEFNFAGKAGTSGGKFG</sequence>
<comment type="caution">
    <text evidence="1">The sequence shown here is derived from an EMBL/GenBank/DDBJ whole genome shotgun (WGS) entry which is preliminary data.</text>
</comment>
<protein>
    <submittedName>
        <fullName evidence="1">Uncharacterized protein</fullName>
    </submittedName>
</protein>
<evidence type="ECO:0000313" key="1">
    <source>
        <dbReference type="EMBL" id="KAF9591695.1"/>
    </source>
</evidence>
<gene>
    <name evidence="1" type="ORF">IFM89_005567</name>
</gene>
<accession>A0A835H1P3</accession>
<organism evidence="1 2">
    <name type="scientific">Coptis chinensis</name>
    <dbReference type="NCBI Taxonomy" id="261450"/>
    <lineage>
        <taxon>Eukaryota</taxon>
        <taxon>Viridiplantae</taxon>
        <taxon>Streptophyta</taxon>
        <taxon>Embryophyta</taxon>
        <taxon>Tracheophyta</taxon>
        <taxon>Spermatophyta</taxon>
        <taxon>Magnoliopsida</taxon>
        <taxon>Ranunculales</taxon>
        <taxon>Ranunculaceae</taxon>
        <taxon>Coptidoideae</taxon>
        <taxon>Coptis</taxon>
    </lineage>
</organism>
<proteinExistence type="predicted"/>